<dbReference type="AlphaFoldDB" id="A0A482INI2"/>
<sequence>MNGKKGHSEQFVKLPHRVIDSPQFLLLSGSALRLLLDLLRQYKGNNNGFLIATEARLMKRGWTSKATIASAIDEVLHSGLVKRLAEGGLNRPARYALAWIELAKAPPPIVLQKARRPRSTKRATPPKNGVVALTPENGVVPVFATPENGVVLPQKVGQPCDTGLRTTPKTGVVDGFCDTRLPQKLGRSISTKGGAVEVGEVGG</sequence>
<dbReference type="RefSeq" id="WP_017514944.1">
    <property type="nucleotide sequence ID" value="NZ_CP037900.1"/>
</dbReference>
<reference evidence="1 2" key="1">
    <citation type="submission" date="2019-03" db="EMBL/GenBank/DDBJ databases">
        <title>Comparative insights into the high quality Complete genome sequence of highly metal resistant Cupriavidus metallidurans strain BS1 isolated from a gold-copper mine.</title>
        <authorList>
            <person name="Mazhar H.S."/>
            <person name="Rensing C."/>
        </authorList>
    </citation>
    <scope>NUCLEOTIDE SEQUENCE [LARGE SCALE GENOMIC DNA]</scope>
    <source>
        <strain evidence="1 2">BS1</strain>
    </source>
</reference>
<dbReference type="EMBL" id="CP037900">
    <property type="protein sequence ID" value="QBP09197.1"/>
    <property type="molecule type" value="Genomic_DNA"/>
</dbReference>
<evidence type="ECO:0000313" key="2">
    <source>
        <dbReference type="Proteomes" id="UP000253772"/>
    </source>
</evidence>
<organism evidence="1 2">
    <name type="scientific">Cupriavidus metallidurans</name>
    <dbReference type="NCBI Taxonomy" id="119219"/>
    <lineage>
        <taxon>Bacteria</taxon>
        <taxon>Pseudomonadati</taxon>
        <taxon>Pseudomonadota</taxon>
        <taxon>Betaproteobacteria</taxon>
        <taxon>Burkholderiales</taxon>
        <taxon>Burkholderiaceae</taxon>
        <taxon>Cupriavidus</taxon>
    </lineage>
</organism>
<accession>A0A482INI2</accession>
<name>A0A482INI2_9BURK</name>
<dbReference type="Proteomes" id="UP000253772">
    <property type="component" value="Chromosome c1"/>
</dbReference>
<proteinExistence type="predicted"/>
<protein>
    <recommendedName>
        <fullName evidence="3">Helix-turn-helix domain-containing protein</fullName>
    </recommendedName>
</protein>
<gene>
    <name evidence="1" type="ORF">DDF84_005180</name>
</gene>
<evidence type="ECO:0000313" key="1">
    <source>
        <dbReference type="EMBL" id="QBP09197.1"/>
    </source>
</evidence>
<evidence type="ECO:0008006" key="3">
    <source>
        <dbReference type="Google" id="ProtNLM"/>
    </source>
</evidence>